<gene>
    <name evidence="3" type="primary">LOC111106692</name>
</gene>
<accession>A0A8B8B1I6</accession>
<dbReference type="AlphaFoldDB" id="A0A8B8B1I6"/>
<proteinExistence type="predicted"/>
<organism evidence="2 3">
    <name type="scientific">Crassostrea virginica</name>
    <name type="common">Eastern oyster</name>
    <dbReference type="NCBI Taxonomy" id="6565"/>
    <lineage>
        <taxon>Eukaryota</taxon>
        <taxon>Metazoa</taxon>
        <taxon>Spiralia</taxon>
        <taxon>Lophotrochozoa</taxon>
        <taxon>Mollusca</taxon>
        <taxon>Bivalvia</taxon>
        <taxon>Autobranchia</taxon>
        <taxon>Pteriomorphia</taxon>
        <taxon>Ostreida</taxon>
        <taxon>Ostreoidea</taxon>
        <taxon>Ostreidae</taxon>
        <taxon>Crassostrea</taxon>
    </lineage>
</organism>
<protein>
    <submittedName>
        <fullName evidence="3">Uncharacterized protein LOC111106692</fullName>
    </submittedName>
</protein>
<dbReference type="GO" id="GO:0006313">
    <property type="term" value="P:DNA transposition"/>
    <property type="evidence" value="ECO:0007669"/>
    <property type="project" value="InterPro"/>
</dbReference>
<dbReference type="InterPro" id="IPR036388">
    <property type="entry name" value="WH-like_DNA-bd_sf"/>
</dbReference>
<dbReference type="GO" id="GO:0003677">
    <property type="term" value="F:DNA binding"/>
    <property type="evidence" value="ECO:0007669"/>
    <property type="project" value="InterPro"/>
</dbReference>
<dbReference type="Pfam" id="PF01498">
    <property type="entry name" value="HTH_Tnp_Tc3_2"/>
    <property type="match status" value="1"/>
</dbReference>
<dbReference type="InterPro" id="IPR009057">
    <property type="entry name" value="Homeodomain-like_sf"/>
</dbReference>
<dbReference type="GO" id="GO:0015074">
    <property type="term" value="P:DNA integration"/>
    <property type="evidence" value="ECO:0007669"/>
    <property type="project" value="InterPro"/>
</dbReference>
<feature type="domain" description="Transposase Tc1-like" evidence="1">
    <location>
        <begin position="67"/>
        <end position="134"/>
    </location>
</feature>
<dbReference type="Gene3D" id="1.10.10.10">
    <property type="entry name" value="Winged helix-like DNA-binding domain superfamily/Winged helix DNA-binding domain"/>
    <property type="match status" value="1"/>
</dbReference>
<dbReference type="RefSeq" id="XP_022297181.1">
    <property type="nucleotide sequence ID" value="XM_022441473.1"/>
</dbReference>
<name>A0A8B8B1I6_CRAVI</name>
<dbReference type="OrthoDB" id="6157257at2759"/>
<sequence length="138" mass="16048">MGRLSLEDWILCNLLHQQGTTMSEIARRLATTRKTVRKTIQRHQLMTGSYKDAQRPGCPRMSTQREDRLLVRQSLQNRRETVPHLRIGWIQNGIQASNSTVRRRLKEAGLVAHVALKKRLLTAVYCRKRLQFTMARAD</sequence>
<evidence type="ECO:0000259" key="1">
    <source>
        <dbReference type="Pfam" id="PF01498"/>
    </source>
</evidence>
<evidence type="ECO:0000313" key="2">
    <source>
        <dbReference type="Proteomes" id="UP000694844"/>
    </source>
</evidence>
<reference evidence="3" key="1">
    <citation type="submission" date="2025-08" db="UniProtKB">
        <authorList>
            <consortium name="RefSeq"/>
        </authorList>
    </citation>
    <scope>IDENTIFICATION</scope>
    <source>
        <tissue evidence="3">Whole sample</tissue>
    </source>
</reference>
<dbReference type="SUPFAM" id="SSF46689">
    <property type="entry name" value="Homeodomain-like"/>
    <property type="match status" value="1"/>
</dbReference>
<dbReference type="InterPro" id="IPR002492">
    <property type="entry name" value="Transposase_Tc1-like"/>
</dbReference>
<dbReference type="KEGG" id="cvn:111106692"/>
<dbReference type="GeneID" id="111106692"/>
<keyword evidence="2" id="KW-1185">Reference proteome</keyword>
<dbReference type="Proteomes" id="UP000694844">
    <property type="component" value="Chromosome 8"/>
</dbReference>
<evidence type="ECO:0000313" key="3">
    <source>
        <dbReference type="RefSeq" id="XP_022297181.1"/>
    </source>
</evidence>